<sequence>MYRSVPRCNVPEHWGHWLSALHQSPVLVHRSIALSWCTPHRCSVSVRCAGALGIVPARCPGALPWSTIPAHRFTVPVPCSTVLAHCPSAPVHGPIPLSRCPVPVPRLPVPDPCPGSLFQSPVPVHRSTVPDGSSSSLSRIPVYILPQIIDTVPMDETTEEMFGYFEPLYEVIRDMPRPPEAFFKKKGGEWEPLHSACAQRIPHLCAILLVHQSCCSLPASAPVQPSPLGSRPSLCPTDWLTRGQRDTGTTPELARGLPAELDTCVASTIRALQTDMRRVLERLTLSHSPHHQSLSPCQAASPWPLTVSPHTLLFLLTWPFVTQWLLRRWQGTKR</sequence>
<reference evidence="1" key="1">
    <citation type="submission" date="2025-08" db="UniProtKB">
        <authorList>
            <consortium name="Ensembl"/>
        </authorList>
    </citation>
    <scope>IDENTIFICATION</scope>
</reference>
<accession>A0A663MVY3</accession>
<dbReference type="Proteomes" id="UP000472269">
    <property type="component" value="Unplaced"/>
</dbReference>
<organism evidence="1 2">
    <name type="scientific">Athene cunicularia</name>
    <name type="common">Burrowing owl</name>
    <name type="synonym">Speotyto cunicularia</name>
    <dbReference type="NCBI Taxonomy" id="194338"/>
    <lineage>
        <taxon>Eukaryota</taxon>
        <taxon>Metazoa</taxon>
        <taxon>Chordata</taxon>
        <taxon>Craniata</taxon>
        <taxon>Vertebrata</taxon>
        <taxon>Euteleostomi</taxon>
        <taxon>Archelosauria</taxon>
        <taxon>Archosauria</taxon>
        <taxon>Dinosauria</taxon>
        <taxon>Saurischia</taxon>
        <taxon>Theropoda</taxon>
        <taxon>Coelurosauria</taxon>
        <taxon>Aves</taxon>
        <taxon>Neognathae</taxon>
        <taxon>Neoaves</taxon>
        <taxon>Telluraves</taxon>
        <taxon>Strigiformes</taxon>
        <taxon>Strigidae</taxon>
        <taxon>Athene</taxon>
    </lineage>
</organism>
<gene>
    <name evidence="1" type="primary">ACBD4</name>
</gene>
<evidence type="ECO:0000313" key="1">
    <source>
        <dbReference type="Ensembl" id="ENSACUP00000016074.1"/>
    </source>
</evidence>
<keyword evidence="2" id="KW-1185">Reference proteome</keyword>
<evidence type="ECO:0000313" key="2">
    <source>
        <dbReference type="Proteomes" id="UP000472269"/>
    </source>
</evidence>
<reference evidence="1" key="2">
    <citation type="submission" date="2025-09" db="UniProtKB">
        <authorList>
            <consortium name="Ensembl"/>
        </authorList>
    </citation>
    <scope>IDENTIFICATION</scope>
</reference>
<protein>
    <submittedName>
        <fullName evidence="1">Acyl-CoA binding domain containing 4</fullName>
    </submittedName>
</protein>
<name>A0A663MVY3_ATHCN</name>
<proteinExistence type="predicted"/>
<dbReference type="Ensembl" id="ENSACUT00000017145.1">
    <property type="protein sequence ID" value="ENSACUP00000016074.1"/>
    <property type="gene ID" value="ENSACUG00000010777.1"/>
</dbReference>
<dbReference type="AlphaFoldDB" id="A0A663MVY3"/>